<evidence type="ECO:0000259" key="2">
    <source>
        <dbReference type="PROSITE" id="PS51819"/>
    </source>
</evidence>
<dbReference type="PANTHER" id="PTHR43048">
    <property type="entry name" value="METHYLMALONYL-COA EPIMERASE"/>
    <property type="match status" value="1"/>
</dbReference>
<keyword evidence="4" id="KW-1185">Reference proteome</keyword>
<dbReference type="PROSITE" id="PS51819">
    <property type="entry name" value="VOC"/>
    <property type="match status" value="1"/>
</dbReference>
<dbReference type="Pfam" id="PF00903">
    <property type="entry name" value="Glyoxalase"/>
    <property type="match status" value="1"/>
</dbReference>
<protein>
    <submittedName>
        <fullName evidence="3">VOC family protein</fullName>
    </submittedName>
</protein>
<evidence type="ECO:0000313" key="3">
    <source>
        <dbReference type="EMBL" id="WNQ12429.1"/>
    </source>
</evidence>
<dbReference type="Gene3D" id="3.10.180.10">
    <property type="entry name" value="2,3-Dihydroxybiphenyl 1,2-Dioxygenase, domain 1"/>
    <property type="match status" value="1"/>
</dbReference>
<keyword evidence="1" id="KW-0479">Metal-binding</keyword>
<organism evidence="3 4">
    <name type="scientific">Paenibacillus aurantius</name>
    <dbReference type="NCBI Taxonomy" id="2918900"/>
    <lineage>
        <taxon>Bacteria</taxon>
        <taxon>Bacillati</taxon>
        <taxon>Bacillota</taxon>
        <taxon>Bacilli</taxon>
        <taxon>Bacillales</taxon>
        <taxon>Paenibacillaceae</taxon>
        <taxon>Paenibacillus</taxon>
    </lineage>
</organism>
<dbReference type="AlphaFoldDB" id="A0AA96LE82"/>
<gene>
    <name evidence="3" type="ORF">MJA45_05095</name>
</gene>
<dbReference type="InterPro" id="IPR037523">
    <property type="entry name" value="VOC_core"/>
</dbReference>
<proteinExistence type="predicted"/>
<accession>A0AA96LE82</accession>
<dbReference type="CDD" id="cd06587">
    <property type="entry name" value="VOC"/>
    <property type="match status" value="1"/>
</dbReference>
<dbReference type="SUPFAM" id="SSF54593">
    <property type="entry name" value="Glyoxalase/Bleomycin resistance protein/Dihydroxybiphenyl dioxygenase"/>
    <property type="match status" value="1"/>
</dbReference>
<dbReference type="InterPro" id="IPR051785">
    <property type="entry name" value="MMCE/EMCE_epimerase"/>
</dbReference>
<dbReference type="GO" id="GO:0046491">
    <property type="term" value="P:L-methylmalonyl-CoA metabolic process"/>
    <property type="evidence" value="ECO:0007669"/>
    <property type="project" value="TreeGrafter"/>
</dbReference>
<evidence type="ECO:0000313" key="4">
    <source>
        <dbReference type="Proteomes" id="UP001305702"/>
    </source>
</evidence>
<dbReference type="RefSeq" id="WP_315606206.1">
    <property type="nucleotide sequence ID" value="NZ_CP130318.1"/>
</dbReference>
<dbReference type="Proteomes" id="UP001305702">
    <property type="component" value="Chromosome"/>
</dbReference>
<dbReference type="KEGG" id="paun:MJA45_05095"/>
<dbReference type="EMBL" id="CP130318">
    <property type="protein sequence ID" value="WNQ12429.1"/>
    <property type="molecule type" value="Genomic_DNA"/>
</dbReference>
<reference evidence="3 4" key="1">
    <citation type="submission" date="2022-02" db="EMBL/GenBank/DDBJ databases">
        <title>Paenibacillus sp. MBLB1776 Whole Genome Shotgun Sequencing.</title>
        <authorList>
            <person name="Hwang C.Y."/>
            <person name="Cho E.-S."/>
            <person name="Seo M.-J."/>
        </authorList>
    </citation>
    <scope>NUCLEOTIDE SEQUENCE [LARGE SCALE GENOMIC DNA]</scope>
    <source>
        <strain evidence="3 4">MBLB1776</strain>
    </source>
</reference>
<name>A0AA96LE82_9BACL</name>
<dbReference type="GO" id="GO:0046872">
    <property type="term" value="F:metal ion binding"/>
    <property type="evidence" value="ECO:0007669"/>
    <property type="project" value="UniProtKB-KW"/>
</dbReference>
<dbReference type="GO" id="GO:0004493">
    <property type="term" value="F:methylmalonyl-CoA epimerase activity"/>
    <property type="evidence" value="ECO:0007669"/>
    <property type="project" value="TreeGrafter"/>
</dbReference>
<sequence length="128" mass="14311">MIHKLEHVGIMVKDMDASIRFYTEILNLELVGREKLDNGVELSFLSYPDTDHIQVELVGRGSDDIPAAGKVDHLAFTVSNIEAEVERLRGLGVKLIDEKPKTILGGVQIAFFYGPDGERLEFFQPKQA</sequence>
<dbReference type="PANTHER" id="PTHR43048:SF3">
    <property type="entry name" value="METHYLMALONYL-COA EPIMERASE, MITOCHONDRIAL"/>
    <property type="match status" value="1"/>
</dbReference>
<feature type="domain" description="VOC" evidence="2">
    <location>
        <begin position="4"/>
        <end position="125"/>
    </location>
</feature>
<dbReference type="InterPro" id="IPR004360">
    <property type="entry name" value="Glyas_Fos-R_dOase_dom"/>
</dbReference>
<evidence type="ECO:0000256" key="1">
    <source>
        <dbReference type="ARBA" id="ARBA00022723"/>
    </source>
</evidence>
<dbReference type="InterPro" id="IPR029068">
    <property type="entry name" value="Glyas_Bleomycin-R_OHBP_Dase"/>
</dbReference>